<feature type="transmembrane region" description="Helical" evidence="1">
    <location>
        <begin position="206"/>
        <end position="225"/>
    </location>
</feature>
<dbReference type="SMART" id="SM00460">
    <property type="entry name" value="TGc"/>
    <property type="match status" value="1"/>
</dbReference>
<sequence>MKKKRISIQIKDSRRSSEKSESSPFVLLFLLSGVLGILSIFNSIDGISLGRETFIAATLLCSALWALWRFKSDLVWLGLVISVSGTICYSWLKLSKTKKQLILLGEHLTGLNTNSLQLTELGIFIGLLLCIFTFAMECVWHLHLPLYLLTTAVVAVAPFFSVDIKAPALLSVMVFQISFWIWNASVKSHGKKKIQSENTASLRGRVSLIAAFVMAVVFIFLGPALELVSVPLYQAAGNAEGLIYRNYRSLSGSISNQEANGQVSFGNNYHTGAKQMELVTSVKPTQPLYLRGFTGSLYTGGSWKPADEKKVFHEVAKSLHWEKWEDYIGEMYYSMYFMINAGMYSKKGSRPIFLTIYQLNSSNGSFSPYYSVKDQYSKRYDSMQSKPDNSSRQMYVFYEQKDMNINWKKMEPQYANYFKWNLSLQRAYKQAAQTSYTMVQTGRVPRLVKLVHDNPQKGLDNTTAFIIHTLESRASYSTTPGWAPFSEDIVEDFLFDRGSGYCVHFASTATLMYQLYGIPARYVSGFRVDPNAFHKGKDGFWHATVTDTLAHAWTEIFVDNYGWTPVEVTPSTDGSMSTSYPGFNMKKFHQIQKRHASWKITKTSRRKDSRQSAKASGSQFFLSLPSISVKNAPDLLITCIIVLLYACALIPLLLMYRRQKKLSRLDQMNSRQIFGQLLSLLDFTGVLSGYTGNEPDFAAKLSSAVPPLSESDAAKLTRIIQAAAFGAEPETAEDAAFVRNFYKNVSTALESKLGGWKKWEGKYIKALF</sequence>
<dbReference type="InterPro" id="IPR021878">
    <property type="entry name" value="TgpA_N"/>
</dbReference>
<evidence type="ECO:0000259" key="2">
    <source>
        <dbReference type="SMART" id="SM00460"/>
    </source>
</evidence>
<keyword evidence="1" id="KW-0812">Transmembrane</keyword>
<feature type="transmembrane region" description="Helical" evidence="1">
    <location>
        <begin position="121"/>
        <end position="139"/>
    </location>
</feature>
<dbReference type="InterPro" id="IPR052901">
    <property type="entry name" value="Bact_TGase-like"/>
</dbReference>
<proteinExistence type="predicted"/>
<feature type="transmembrane region" description="Helical" evidence="1">
    <location>
        <begin position="21"/>
        <end position="41"/>
    </location>
</feature>
<name>A0A6N7J0A6_9FIRM</name>
<keyword evidence="1" id="KW-0472">Membrane</keyword>
<dbReference type="Pfam" id="PF01841">
    <property type="entry name" value="Transglut_core"/>
    <property type="match status" value="1"/>
</dbReference>
<feature type="transmembrane region" description="Helical" evidence="1">
    <location>
        <begin position="635"/>
        <end position="656"/>
    </location>
</feature>
<dbReference type="InterPro" id="IPR038765">
    <property type="entry name" value="Papain-like_cys_pep_sf"/>
</dbReference>
<keyword evidence="4" id="KW-1185">Reference proteome</keyword>
<dbReference type="AlphaFoldDB" id="A0A6N7J0A6"/>
<evidence type="ECO:0000313" key="4">
    <source>
        <dbReference type="Proteomes" id="UP000460257"/>
    </source>
</evidence>
<reference evidence="3" key="1">
    <citation type="journal article" date="2020" name="Appl. Environ. Microbiol.">
        <title>Medium-Chain Fatty Acid Synthesis by 'Candidatus Weimeria bifida' gen. nov., sp. nov., and 'Candidatus Pseudoramibacter fermentans' sp. nov.</title>
        <authorList>
            <person name="Scarborough M.J."/>
            <person name="Myers K.S."/>
            <person name="Donohue T.J."/>
            <person name="Noguera D.R."/>
        </authorList>
    </citation>
    <scope>NUCLEOTIDE SEQUENCE</scope>
    <source>
        <strain evidence="3">LCO1.1</strain>
    </source>
</reference>
<dbReference type="PANTHER" id="PTHR42736:SF1">
    <property type="entry name" value="PROTEIN-GLUTAMINE GAMMA-GLUTAMYLTRANSFERASE"/>
    <property type="match status" value="1"/>
</dbReference>
<accession>A0A6N7J0A6</accession>
<organism evidence="3 4">
    <name type="scientific">Candidatus Weimeria bifida</name>
    <dbReference type="NCBI Taxonomy" id="2599074"/>
    <lineage>
        <taxon>Bacteria</taxon>
        <taxon>Bacillati</taxon>
        <taxon>Bacillota</taxon>
        <taxon>Clostridia</taxon>
        <taxon>Lachnospirales</taxon>
        <taxon>Lachnospiraceae</taxon>
        <taxon>Candidatus Weimeria</taxon>
    </lineage>
</organism>
<feature type="transmembrane region" description="Helical" evidence="1">
    <location>
        <begin position="74"/>
        <end position="92"/>
    </location>
</feature>
<comment type="caution">
    <text evidence="3">The sequence shown here is derived from an EMBL/GenBank/DDBJ whole genome shotgun (WGS) entry which is preliminary data.</text>
</comment>
<feature type="transmembrane region" description="Helical" evidence="1">
    <location>
        <begin position="168"/>
        <end position="186"/>
    </location>
</feature>
<dbReference type="Gene3D" id="3.10.620.30">
    <property type="match status" value="1"/>
</dbReference>
<dbReference type="EMBL" id="VOGC01000007">
    <property type="protein sequence ID" value="MQN02037.1"/>
    <property type="molecule type" value="Genomic_DNA"/>
</dbReference>
<protein>
    <submittedName>
        <fullName evidence="3">Transglutaminase domain-containing protein</fullName>
    </submittedName>
</protein>
<gene>
    <name evidence="3" type="ORF">FRC54_09095</name>
</gene>
<keyword evidence="1" id="KW-1133">Transmembrane helix</keyword>
<dbReference type="Proteomes" id="UP000460257">
    <property type="component" value="Unassembled WGS sequence"/>
</dbReference>
<dbReference type="InterPro" id="IPR002931">
    <property type="entry name" value="Transglutaminase-like"/>
</dbReference>
<feature type="domain" description="Transglutaminase-like" evidence="2">
    <location>
        <begin position="494"/>
        <end position="570"/>
    </location>
</feature>
<evidence type="ECO:0000256" key="1">
    <source>
        <dbReference type="SAM" id="Phobius"/>
    </source>
</evidence>
<dbReference type="Pfam" id="PF11992">
    <property type="entry name" value="TgpA_N"/>
    <property type="match status" value="1"/>
</dbReference>
<dbReference type="PANTHER" id="PTHR42736">
    <property type="entry name" value="PROTEIN-GLUTAMINE GAMMA-GLUTAMYLTRANSFERASE"/>
    <property type="match status" value="1"/>
</dbReference>
<evidence type="ECO:0000313" key="3">
    <source>
        <dbReference type="EMBL" id="MQN02037.1"/>
    </source>
</evidence>
<dbReference type="SUPFAM" id="SSF54001">
    <property type="entry name" value="Cysteine proteinases"/>
    <property type="match status" value="1"/>
</dbReference>